<sequence length="446" mass="46456">MKHPATFTQGSLTHHVRVMAFTSALSLLAIFLTDILTLTYVALLHDEVLIAAVGIAKTLAFFNSSLVAGIVVAAGTMISRRVGQGSSASVPALTSHMLILAALVSAGVSALQWYYLDFFAGLVGADAPASPLARQFIAMTLVASVLMALTQAAAQVLRAQGLSGRALAVVLASAACLAIVDPILIFGLNLKLLGAGLSCLVAATAGSLTGLYLVRAHVGLATRIRLRLLRLYGARIMRIALPYTLANLAMPVALTYTMAQLALFGVSVMAGMAVMDRVLQITYCLYFALPGALVPILAQNLGAHCHARSQAALHSAARLVVVYGLVAWAVLASAAPWLGPAFTLSGPGQALIEDLCRYGPGLWVIMGLDFIAISLFICRGQAGWVAFYAWLRATLGTLPFVTAGAALQGASGIMLGLWVGNALVALASVATAILINRPGAYRAHEP</sequence>
<dbReference type="GO" id="GO:0042910">
    <property type="term" value="F:xenobiotic transmembrane transporter activity"/>
    <property type="evidence" value="ECO:0007669"/>
    <property type="project" value="InterPro"/>
</dbReference>
<keyword evidence="3" id="KW-1003">Cell membrane</keyword>
<dbReference type="GO" id="GO:0015297">
    <property type="term" value="F:antiporter activity"/>
    <property type="evidence" value="ECO:0007669"/>
    <property type="project" value="InterPro"/>
</dbReference>
<keyword evidence="5 7" id="KW-1133">Transmembrane helix</keyword>
<dbReference type="RefSeq" id="WP_115275105.1">
    <property type="nucleotide sequence ID" value="NZ_UGUY01000001.1"/>
</dbReference>
<comment type="subcellular location">
    <subcellularLocation>
        <location evidence="1">Cell membrane</location>
        <topology evidence="1">Multi-pass membrane protein</topology>
    </subcellularLocation>
</comment>
<dbReference type="GO" id="GO:0005886">
    <property type="term" value="C:plasma membrane"/>
    <property type="evidence" value="ECO:0007669"/>
    <property type="project" value="UniProtKB-SubCell"/>
</dbReference>
<feature type="transmembrane region" description="Helical" evidence="7">
    <location>
        <begin position="413"/>
        <end position="435"/>
    </location>
</feature>
<keyword evidence="6 7" id="KW-0472">Membrane</keyword>
<evidence type="ECO:0000256" key="1">
    <source>
        <dbReference type="ARBA" id="ARBA00004651"/>
    </source>
</evidence>
<feature type="transmembrane region" description="Helical" evidence="7">
    <location>
        <begin position="136"/>
        <end position="154"/>
    </location>
</feature>
<feature type="transmembrane region" description="Helical" evidence="7">
    <location>
        <begin position="358"/>
        <end position="378"/>
    </location>
</feature>
<dbReference type="AlphaFoldDB" id="A0A379KQ60"/>
<dbReference type="EMBL" id="UGUY01000001">
    <property type="protein sequence ID" value="SUD70124.1"/>
    <property type="molecule type" value="Genomic_DNA"/>
</dbReference>
<feature type="transmembrane region" description="Helical" evidence="7">
    <location>
        <begin position="97"/>
        <end position="116"/>
    </location>
</feature>
<evidence type="ECO:0000313" key="8">
    <source>
        <dbReference type="EMBL" id="SUD70124.1"/>
    </source>
</evidence>
<accession>A0A379KQ60</accession>
<feature type="transmembrane region" description="Helical" evidence="7">
    <location>
        <begin position="235"/>
        <end position="258"/>
    </location>
</feature>
<name>A0A379KQ60_PSEPU</name>
<evidence type="ECO:0000256" key="4">
    <source>
        <dbReference type="ARBA" id="ARBA00022692"/>
    </source>
</evidence>
<keyword evidence="2" id="KW-0813">Transport</keyword>
<feature type="transmembrane region" description="Helical" evidence="7">
    <location>
        <begin position="385"/>
        <end position="407"/>
    </location>
</feature>
<evidence type="ECO:0000256" key="2">
    <source>
        <dbReference type="ARBA" id="ARBA00022448"/>
    </source>
</evidence>
<dbReference type="Pfam" id="PF01554">
    <property type="entry name" value="MatE"/>
    <property type="match status" value="1"/>
</dbReference>
<feature type="transmembrane region" description="Helical" evidence="7">
    <location>
        <begin position="166"/>
        <end position="186"/>
    </location>
</feature>
<keyword evidence="4 7" id="KW-0812">Transmembrane</keyword>
<protein>
    <submittedName>
        <fullName evidence="8">Multi anti extrusion protein MatE</fullName>
    </submittedName>
</protein>
<feature type="transmembrane region" description="Helical" evidence="7">
    <location>
        <begin position="49"/>
        <end position="76"/>
    </location>
</feature>
<evidence type="ECO:0000256" key="7">
    <source>
        <dbReference type="SAM" id="Phobius"/>
    </source>
</evidence>
<reference evidence="8 9" key="1">
    <citation type="submission" date="2018-06" db="EMBL/GenBank/DDBJ databases">
        <authorList>
            <consortium name="Pathogen Informatics"/>
            <person name="Doyle S."/>
        </authorList>
    </citation>
    <scope>NUCLEOTIDE SEQUENCE [LARGE SCALE GENOMIC DNA]</scope>
    <source>
        <strain evidence="8 9">NCTC7914</strain>
    </source>
</reference>
<proteinExistence type="predicted"/>
<feature type="transmembrane region" description="Helical" evidence="7">
    <location>
        <begin position="319"/>
        <end position="338"/>
    </location>
</feature>
<dbReference type="PANTHER" id="PTHR43549">
    <property type="entry name" value="MULTIDRUG RESISTANCE PROTEIN YPNP-RELATED"/>
    <property type="match status" value="1"/>
</dbReference>
<evidence type="ECO:0000256" key="3">
    <source>
        <dbReference type="ARBA" id="ARBA00022475"/>
    </source>
</evidence>
<evidence type="ECO:0000256" key="6">
    <source>
        <dbReference type="ARBA" id="ARBA00023136"/>
    </source>
</evidence>
<gene>
    <name evidence="8" type="primary">mepA</name>
    <name evidence="8" type="ORF">NCTC7914_04274</name>
</gene>
<dbReference type="InterPro" id="IPR002528">
    <property type="entry name" value="MATE_fam"/>
</dbReference>
<dbReference type="PANTHER" id="PTHR43549:SF2">
    <property type="entry name" value="MULTIDRUG RESISTANCE PROTEIN NORM-RELATED"/>
    <property type="match status" value="1"/>
</dbReference>
<evidence type="ECO:0000313" key="9">
    <source>
        <dbReference type="Proteomes" id="UP000254602"/>
    </source>
</evidence>
<organism evidence="8 9">
    <name type="scientific">Pseudomonas putida</name>
    <name type="common">Arthrobacter siderocapsulatus</name>
    <dbReference type="NCBI Taxonomy" id="303"/>
    <lineage>
        <taxon>Bacteria</taxon>
        <taxon>Pseudomonadati</taxon>
        <taxon>Pseudomonadota</taxon>
        <taxon>Gammaproteobacteria</taxon>
        <taxon>Pseudomonadales</taxon>
        <taxon>Pseudomonadaceae</taxon>
        <taxon>Pseudomonas</taxon>
    </lineage>
</organism>
<dbReference type="Proteomes" id="UP000254602">
    <property type="component" value="Unassembled WGS sequence"/>
</dbReference>
<evidence type="ECO:0000256" key="5">
    <source>
        <dbReference type="ARBA" id="ARBA00022989"/>
    </source>
</evidence>
<dbReference type="InterPro" id="IPR052031">
    <property type="entry name" value="Membrane_Transporter-Flippase"/>
</dbReference>
<feature type="transmembrane region" description="Helical" evidence="7">
    <location>
        <begin position="21"/>
        <end position="43"/>
    </location>
</feature>
<feature type="transmembrane region" description="Helical" evidence="7">
    <location>
        <begin position="278"/>
        <end position="298"/>
    </location>
</feature>
<feature type="transmembrane region" description="Helical" evidence="7">
    <location>
        <begin position="192"/>
        <end position="214"/>
    </location>
</feature>